<dbReference type="SUPFAM" id="SSF63411">
    <property type="entry name" value="LuxS/MPP-like metallohydrolase"/>
    <property type="match status" value="1"/>
</dbReference>
<dbReference type="AlphaFoldDB" id="A0A0K1QB68"/>
<keyword evidence="1" id="KW-0269">Exonuclease</keyword>
<dbReference type="Proteomes" id="UP000064967">
    <property type="component" value="Chromosome"/>
</dbReference>
<evidence type="ECO:0000313" key="1">
    <source>
        <dbReference type="EMBL" id="AKV02912.1"/>
    </source>
</evidence>
<proteinExistence type="predicted"/>
<accession>A0A0K1QB68</accession>
<organism evidence="1 2">
    <name type="scientific">Labilithrix luteola</name>
    <dbReference type="NCBI Taxonomy" id="1391654"/>
    <lineage>
        <taxon>Bacteria</taxon>
        <taxon>Pseudomonadati</taxon>
        <taxon>Myxococcota</taxon>
        <taxon>Polyangia</taxon>
        <taxon>Polyangiales</taxon>
        <taxon>Labilitrichaceae</taxon>
        <taxon>Labilithrix</taxon>
    </lineage>
</organism>
<dbReference type="STRING" id="1391654.AKJ09_09575"/>
<name>A0A0K1QB68_9BACT</name>
<sequence length="838" mass="84172">MPALVLALVGCGGGQGAQNEPKSPSAATLLPNVRRAKDRPPVVLVSREGDPSGAVAVAVSTAGVGDVNGDDDDPEPPTALAAVVEARLAARGLRAAVTPQWDGFRAVVLVDGVKNAELTAGAIRAALVPPADEKDVAAARKKLSALAARPVRDPALLRWSRCVGSPRARLGAPKSELGLARLEAWRSAAHGLGRVAISVAGPAPLGEAVATAVARGEAWKTAGTQAPAVTTTGASEGVSAPSIDADVYDASADTTLAQAVVHATFDVPTSSAAVATAGSLGDPHGPLATRLAALDVPFRLREITGAAHPRGGCVGVVLEAAPSGASGPVTGNDLAARVADAVALVRLEAEVHLAEGGAQVDGRTLATRAGDAREAAERAAWWALVDGSAPGPTGGATTIRRGSIALGLPGRRGSPQQGAAVEPSRDALAAAAARASASWKKPVVEGRTRVEAGQGEAWVLVASPCGTESETEADAGVTALFVAAAAESAKTSPEVHVEPWVVADGAGLLVHGPALAGETPAAHARRLADVVAQAFAAVPLTPAALTRARAEMLYHDANADGAALGVLASALAPSHPSWVVAWGREDSLTASSDSAVINRAQALRAGPLRVAILANVDGAQGDAALRAADRWIDRHEGATRACRPAAAAAPARAGTYAATPRPGSPPEALLAFPFPHGDESARASAMTMAAALDGAGGLLETSVLGASGLARSASARVLGGPRAPALVVRIVGTQATLDAAVMQTRALVDRLRKAGLSAADVERANAKVASEAVSSALDPRARVVATWREKPVPPATDPKSPSATADDVKAFALKYLGEESMIVVAARPPRPPQPSPSP</sequence>
<keyword evidence="1" id="KW-0540">Nuclease</keyword>
<dbReference type="GO" id="GO:0004527">
    <property type="term" value="F:exonuclease activity"/>
    <property type="evidence" value="ECO:0007669"/>
    <property type="project" value="UniProtKB-KW"/>
</dbReference>
<dbReference type="InterPro" id="IPR011249">
    <property type="entry name" value="Metalloenz_LuxS/M16"/>
</dbReference>
<dbReference type="GO" id="GO:0046872">
    <property type="term" value="F:metal ion binding"/>
    <property type="evidence" value="ECO:0007669"/>
    <property type="project" value="InterPro"/>
</dbReference>
<dbReference type="Gene3D" id="3.30.830.10">
    <property type="entry name" value="Metalloenzyme, LuxS/M16 peptidase-like"/>
    <property type="match status" value="1"/>
</dbReference>
<dbReference type="EMBL" id="CP012333">
    <property type="protein sequence ID" value="AKV02912.1"/>
    <property type="molecule type" value="Genomic_DNA"/>
</dbReference>
<gene>
    <name evidence="1" type="ORF">AKJ09_09575</name>
</gene>
<keyword evidence="1" id="KW-0378">Hydrolase</keyword>
<evidence type="ECO:0000313" key="2">
    <source>
        <dbReference type="Proteomes" id="UP000064967"/>
    </source>
</evidence>
<protein>
    <submittedName>
        <fullName evidence="1">Exonuclease SbcC</fullName>
    </submittedName>
</protein>
<reference evidence="1 2" key="1">
    <citation type="submission" date="2015-08" db="EMBL/GenBank/DDBJ databases">
        <authorList>
            <person name="Babu N.S."/>
            <person name="Beckwith C.J."/>
            <person name="Beseler K.G."/>
            <person name="Brison A."/>
            <person name="Carone J.V."/>
            <person name="Caskin T.P."/>
            <person name="Diamond M."/>
            <person name="Durham M.E."/>
            <person name="Foxe J.M."/>
            <person name="Go M."/>
            <person name="Henderson B.A."/>
            <person name="Jones I.B."/>
            <person name="McGettigan J.A."/>
            <person name="Micheletti S.J."/>
            <person name="Nasrallah M.E."/>
            <person name="Ortiz D."/>
            <person name="Piller C.R."/>
            <person name="Privatt S.R."/>
            <person name="Schneider S.L."/>
            <person name="Sharp S."/>
            <person name="Smith T.C."/>
            <person name="Stanton J.D."/>
            <person name="Ullery H.E."/>
            <person name="Wilson R.J."/>
            <person name="Serrano M.G."/>
            <person name="Buck G."/>
            <person name="Lee V."/>
            <person name="Wang Y."/>
            <person name="Carvalho R."/>
            <person name="Voegtly L."/>
            <person name="Shi R."/>
            <person name="Duckworth R."/>
            <person name="Johnson A."/>
            <person name="Loviza R."/>
            <person name="Walstead R."/>
            <person name="Shah Z."/>
            <person name="Kiflezghi M."/>
            <person name="Wade K."/>
            <person name="Ball S.L."/>
            <person name="Bradley K.W."/>
            <person name="Asai D.J."/>
            <person name="Bowman C.A."/>
            <person name="Russell D.A."/>
            <person name="Pope W.H."/>
            <person name="Jacobs-Sera D."/>
            <person name="Hendrix R.W."/>
            <person name="Hatfull G.F."/>
        </authorList>
    </citation>
    <scope>NUCLEOTIDE SEQUENCE [LARGE SCALE GENOMIC DNA]</scope>
    <source>
        <strain evidence="1 2">DSM 27648</strain>
    </source>
</reference>
<dbReference type="KEGG" id="llu:AKJ09_09575"/>
<keyword evidence="2" id="KW-1185">Reference proteome</keyword>